<dbReference type="GO" id="GO:0005524">
    <property type="term" value="F:ATP binding"/>
    <property type="evidence" value="ECO:0007669"/>
    <property type="project" value="UniProtKB-KW"/>
</dbReference>
<dbReference type="Proteomes" id="UP000039865">
    <property type="component" value="Unassembled WGS sequence"/>
</dbReference>
<dbReference type="PANTHER" id="PTHR24349">
    <property type="entry name" value="SERINE/THREONINE-PROTEIN KINASE"/>
    <property type="match status" value="1"/>
</dbReference>
<keyword evidence="3" id="KW-0547">Nucleotide-binding</keyword>
<evidence type="ECO:0000259" key="7">
    <source>
        <dbReference type="PROSITE" id="PS50011"/>
    </source>
</evidence>
<dbReference type="Pfam" id="PF00069">
    <property type="entry name" value="Pkinase"/>
    <property type="match status" value="1"/>
</dbReference>
<dbReference type="InterPro" id="IPR050205">
    <property type="entry name" value="CDPK_Ser/Thr_kinases"/>
</dbReference>
<dbReference type="EMBL" id="CCKQ01000321">
    <property type="protein sequence ID" value="CDW71382.1"/>
    <property type="molecule type" value="Genomic_DNA"/>
</dbReference>
<dbReference type="InterPro" id="IPR011009">
    <property type="entry name" value="Kinase-like_dom_sf"/>
</dbReference>
<evidence type="ECO:0000256" key="5">
    <source>
        <dbReference type="ARBA" id="ARBA00022840"/>
    </source>
</evidence>
<feature type="region of interest" description="Disordered" evidence="6">
    <location>
        <begin position="1"/>
        <end position="23"/>
    </location>
</feature>
<dbReference type="Gene3D" id="3.30.200.20">
    <property type="entry name" value="Phosphorylase Kinase, domain 1"/>
    <property type="match status" value="1"/>
</dbReference>
<dbReference type="Gene3D" id="1.10.510.10">
    <property type="entry name" value="Transferase(Phosphotransferase) domain 1"/>
    <property type="match status" value="1"/>
</dbReference>
<sequence>MENSKKEQQQSEQQTYIHTQSPHSSSIIQLEPEIQKALIFDINHQEYGLPLTPTKFFPQLQYQPKDFGILDQFPIKEKLYSVQLSPTVIYLTSHEETDQQIIRKSIMKNKLLNDVQIQYARQECTIQSLLKHENIVELYHYTENDQEITLLMEYCNDANYFEDRIENSLEPIEDMEKLQQYGQDILHALNYLHTNGYIHSDMKIQNALLNRNEEEGDDIPIVKLCDFGLSHVIKPELNGKALMIEKCGTHGYIAPEIQAKNSLVGPEIDMWGFGVMLYEMCTAYKPTKLQNYRYGSGPIPFRDRDWRKVNKHIKDLIIQCLQTDPSKRISSQDALQHPWFGSE</sequence>
<gene>
    <name evidence="8" type="primary">Contig8995.g9617</name>
    <name evidence="8" type="ORF">STYLEM_325</name>
</gene>
<evidence type="ECO:0000313" key="9">
    <source>
        <dbReference type="Proteomes" id="UP000039865"/>
    </source>
</evidence>
<dbReference type="OMA" id="YHYTEND"/>
<keyword evidence="5" id="KW-0067">ATP-binding</keyword>
<organism evidence="8 9">
    <name type="scientific">Stylonychia lemnae</name>
    <name type="common">Ciliate</name>
    <dbReference type="NCBI Taxonomy" id="5949"/>
    <lineage>
        <taxon>Eukaryota</taxon>
        <taxon>Sar</taxon>
        <taxon>Alveolata</taxon>
        <taxon>Ciliophora</taxon>
        <taxon>Intramacronucleata</taxon>
        <taxon>Spirotrichea</taxon>
        <taxon>Stichotrichia</taxon>
        <taxon>Sporadotrichida</taxon>
        <taxon>Oxytrichidae</taxon>
        <taxon>Stylonychinae</taxon>
        <taxon>Stylonychia</taxon>
    </lineage>
</organism>
<evidence type="ECO:0000256" key="6">
    <source>
        <dbReference type="SAM" id="MobiDB-lite"/>
    </source>
</evidence>
<evidence type="ECO:0000256" key="4">
    <source>
        <dbReference type="ARBA" id="ARBA00022777"/>
    </source>
</evidence>
<dbReference type="AlphaFoldDB" id="A0A077ZN31"/>
<reference evidence="8 9" key="1">
    <citation type="submission" date="2014-06" db="EMBL/GenBank/DDBJ databases">
        <authorList>
            <person name="Swart Estienne"/>
        </authorList>
    </citation>
    <scope>NUCLEOTIDE SEQUENCE [LARGE SCALE GENOMIC DNA]</scope>
    <source>
        <strain evidence="8 9">130c</strain>
    </source>
</reference>
<dbReference type="SUPFAM" id="SSF56112">
    <property type="entry name" value="Protein kinase-like (PK-like)"/>
    <property type="match status" value="1"/>
</dbReference>
<evidence type="ECO:0000256" key="3">
    <source>
        <dbReference type="ARBA" id="ARBA00022741"/>
    </source>
</evidence>
<keyword evidence="4 8" id="KW-0418">Kinase</keyword>
<protein>
    <submittedName>
        <fullName evidence="8">Calcium-dependent protein kinase 10-like</fullName>
    </submittedName>
</protein>
<evidence type="ECO:0000256" key="1">
    <source>
        <dbReference type="ARBA" id="ARBA00022527"/>
    </source>
</evidence>
<dbReference type="GO" id="GO:0004674">
    <property type="term" value="F:protein serine/threonine kinase activity"/>
    <property type="evidence" value="ECO:0007669"/>
    <property type="project" value="UniProtKB-KW"/>
</dbReference>
<dbReference type="OrthoDB" id="1738954at2759"/>
<dbReference type="SMART" id="SM00220">
    <property type="entry name" value="S_TKc"/>
    <property type="match status" value="1"/>
</dbReference>
<keyword evidence="2" id="KW-0808">Transferase</keyword>
<accession>A0A077ZN31</accession>
<name>A0A077ZN31_STYLE</name>
<feature type="domain" description="Protein kinase" evidence="7">
    <location>
        <begin position="73"/>
        <end position="340"/>
    </location>
</feature>
<keyword evidence="1" id="KW-0723">Serine/threonine-protein kinase</keyword>
<dbReference type="PROSITE" id="PS50011">
    <property type="entry name" value="PROTEIN_KINASE_DOM"/>
    <property type="match status" value="1"/>
</dbReference>
<dbReference type="InterPro" id="IPR000719">
    <property type="entry name" value="Prot_kinase_dom"/>
</dbReference>
<evidence type="ECO:0000313" key="8">
    <source>
        <dbReference type="EMBL" id="CDW71382.1"/>
    </source>
</evidence>
<evidence type="ECO:0000256" key="2">
    <source>
        <dbReference type="ARBA" id="ARBA00022679"/>
    </source>
</evidence>
<keyword evidence="9" id="KW-1185">Reference proteome</keyword>
<dbReference type="InParanoid" id="A0A077ZN31"/>
<proteinExistence type="predicted"/>